<keyword evidence="7" id="KW-1185">Reference proteome</keyword>
<evidence type="ECO:0000313" key="7">
    <source>
        <dbReference type="Proteomes" id="UP001153292"/>
    </source>
</evidence>
<dbReference type="InterPro" id="IPR037232">
    <property type="entry name" value="NADH_quin_OxRdtase_su_C/D-like"/>
</dbReference>
<reference evidence="6" key="1">
    <citation type="submission" date="2021-12" db="EMBL/GenBank/DDBJ databases">
        <authorList>
            <person name="King R."/>
        </authorList>
    </citation>
    <scope>NUCLEOTIDE SEQUENCE</scope>
</reference>
<dbReference type="PROSITE" id="PS00542">
    <property type="entry name" value="COMPLEX1_30K"/>
    <property type="match status" value="1"/>
</dbReference>
<keyword evidence="3 4" id="KW-0813">Transport</keyword>
<dbReference type="PANTHER" id="PTHR10884:SF14">
    <property type="entry name" value="NADH DEHYDROGENASE [UBIQUINONE] IRON-SULFUR PROTEIN 3, MITOCHONDRIAL"/>
    <property type="match status" value="1"/>
</dbReference>
<comment type="similarity">
    <text evidence="1 4">Belongs to the complex I 30 kDa subunit family.</text>
</comment>
<dbReference type="SUPFAM" id="SSF143243">
    <property type="entry name" value="Nqo5-like"/>
    <property type="match status" value="1"/>
</dbReference>
<gene>
    <name evidence="6" type="ORF">CHILSU_LOCUS8815</name>
</gene>
<dbReference type="Proteomes" id="UP001153292">
    <property type="component" value="Chromosome 4"/>
</dbReference>
<keyword evidence="4" id="KW-1278">Translocase</keyword>
<evidence type="ECO:0000313" key="6">
    <source>
        <dbReference type="EMBL" id="CAH0405450.1"/>
    </source>
</evidence>
<accession>A0ABN8BD12</accession>
<evidence type="ECO:0000256" key="2">
    <source>
        <dbReference type="ARBA" id="ARBA00020084"/>
    </source>
</evidence>
<keyword evidence="4" id="KW-0520">NAD</keyword>
<proteinExistence type="inferred from homology"/>
<dbReference type="Pfam" id="PF00329">
    <property type="entry name" value="Complex1_30kDa"/>
    <property type="match status" value="1"/>
</dbReference>
<dbReference type="PANTHER" id="PTHR10884">
    <property type="entry name" value="NADH DEHYDROGENASE UBIQUINONE IRON-SULFUR PROTEIN 3"/>
    <property type="match status" value="1"/>
</dbReference>
<evidence type="ECO:0000256" key="1">
    <source>
        <dbReference type="ARBA" id="ARBA00007569"/>
    </source>
</evidence>
<feature type="domain" description="NADH:ubiquinone oxidoreductase 30kDa subunit" evidence="5">
    <location>
        <begin position="95"/>
        <end position="215"/>
    </location>
</feature>
<dbReference type="EMBL" id="OU963897">
    <property type="protein sequence ID" value="CAH0405450.1"/>
    <property type="molecule type" value="Genomic_DNA"/>
</dbReference>
<evidence type="ECO:0000256" key="4">
    <source>
        <dbReference type="RuleBase" id="RU003456"/>
    </source>
</evidence>
<protein>
    <recommendedName>
        <fullName evidence="2">NADH dehydrogenase [ubiquinone] iron-sulfur protein 3, mitochondrial</fullName>
    </recommendedName>
</protein>
<name>A0ABN8BD12_CHISP</name>
<dbReference type="HAMAP" id="MF_01357">
    <property type="entry name" value="NDH1_NuoC"/>
    <property type="match status" value="1"/>
</dbReference>
<dbReference type="InterPro" id="IPR020396">
    <property type="entry name" value="NADH_UbQ_OxRdtase_CS"/>
</dbReference>
<evidence type="ECO:0000256" key="3">
    <source>
        <dbReference type="ARBA" id="ARBA00022448"/>
    </source>
</evidence>
<evidence type="ECO:0000259" key="5">
    <source>
        <dbReference type="Pfam" id="PF00329"/>
    </source>
</evidence>
<organism evidence="6 7">
    <name type="scientific">Chilo suppressalis</name>
    <name type="common">Asiatic rice borer moth</name>
    <dbReference type="NCBI Taxonomy" id="168631"/>
    <lineage>
        <taxon>Eukaryota</taxon>
        <taxon>Metazoa</taxon>
        <taxon>Ecdysozoa</taxon>
        <taxon>Arthropoda</taxon>
        <taxon>Hexapoda</taxon>
        <taxon>Insecta</taxon>
        <taxon>Pterygota</taxon>
        <taxon>Neoptera</taxon>
        <taxon>Endopterygota</taxon>
        <taxon>Lepidoptera</taxon>
        <taxon>Glossata</taxon>
        <taxon>Ditrysia</taxon>
        <taxon>Pyraloidea</taxon>
        <taxon>Crambidae</taxon>
        <taxon>Crambinae</taxon>
        <taxon>Chilo</taxon>
    </lineage>
</organism>
<dbReference type="InterPro" id="IPR001268">
    <property type="entry name" value="NADH_UbQ_OxRdtase_30kDa_su"/>
</dbReference>
<dbReference type="InterPro" id="IPR010218">
    <property type="entry name" value="NADH_DH_suC"/>
</dbReference>
<dbReference type="Gene3D" id="3.30.460.80">
    <property type="entry name" value="NADH:ubiquinone oxidoreductase, 30kDa subunit"/>
    <property type="match status" value="1"/>
</dbReference>
<sequence>MSKILISVLRSASTIIRRQINTHSLLRNKDKSDQGNVQENNPICLEPIESKASTVKKHDNAMRQKLYEFGIYCAACMPKYVQKVQMQHCDQLELLVAPEGMFPVLSFLCHHQHACFNACSAVTAIDVPRRPFRFEVIYCLLSLRFGERIRVKTYTDELTPLHSAYSLWKVCNIFEREVYDMFGVIFTYHPDLRRILTDYGFTGHPLRKDFPLVGYTELRYDDDLKKIVYEPVEYAQEFRRFQLESPWNYMKNFHEGYSNPPPPKKN</sequence>